<evidence type="ECO:0000259" key="1">
    <source>
        <dbReference type="Pfam" id="PF00650"/>
    </source>
</evidence>
<dbReference type="eggNOG" id="ENOG502T9Z8">
    <property type="taxonomic scope" value="Eukaryota"/>
</dbReference>
<dbReference type="Pfam" id="PF00650">
    <property type="entry name" value="CRAL_TRIO"/>
    <property type="match status" value="1"/>
</dbReference>
<comment type="caution">
    <text evidence="2">The sequence shown here is derived from an EMBL/GenBank/DDBJ whole genome shotgun (WGS) entry which is preliminary data.</text>
</comment>
<protein>
    <recommendedName>
        <fullName evidence="1">CRAL-TRIO domain-containing protein</fullName>
    </recommendedName>
</protein>
<evidence type="ECO:0000313" key="3">
    <source>
        <dbReference type="Proteomes" id="UP000266841"/>
    </source>
</evidence>
<dbReference type="AlphaFoldDB" id="K0SQ02"/>
<dbReference type="SUPFAM" id="SSF52087">
    <property type="entry name" value="CRAL/TRIO domain"/>
    <property type="match status" value="1"/>
</dbReference>
<organism evidence="2 3">
    <name type="scientific">Thalassiosira oceanica</name>
    <name type="common">Marine diatom</name>
    <dbReference type="NCBI Taxonomy" id="159749"/>
    <lineage>
        <taxon>Eukaryota</taxon>
        <taxon>Sar</taxon>
        <taxon>Stramenopiles</taxon>
        <taxon>Ochrophyta</taxon>
        <taxon>Bacillariophyta</taxon>
        <taxon>Coscinodiscophyceae</taxon>
        <taxon>Thalassiosirophycidae</taxon>
        <taxon>Thalassiosirales</taxon>
        <taxon>Thalassiosiraceae</taxon>
        <taxon>Thalassiosira</taxon>
    </lineage>
</organism>
<dbReference type="OrthoDB" id="42195at2759"/>
<sequence length="97" mass="10566">MKTNGAMISGVLPVRVGAFHICHPPWFFAKVVFPLMKVLMPARLTRRVNVESGKEKEVLAALDKFGLGKEVVPSDLGGDLVLKEGMAYVDDLKAKGK</sequence>
<keyword evidence="3" id="KW-1185">Reference proteome</keyword>
<reference evidence="2 3" key="1">
    <citation type="journal article" date="2012" name="Genome Biol.">
        <title>Genome and low-iron response of an oceanic diatom adapted to chronic iron limitation.</title>
        <authorList>
            <person name="Lommer M."/>
            <person name="Specht M."/>
            <person name="Roy A.S."/>
            <person name="Kraemer L."/>
            <person name="Andreson R."/>
            <person name="Gutowska M.A."/>
            <person name="Wolf J."/>
            <person name="Bergner S.V."/>
            <person name="Schilhabel M.B."/>
            <person name="Klostermeier U.C."/>
            <person name="Beiko R.G."/>
            <person name="Rosenstiel P."/>
            <person name="Hippler M."/>
            <person name="Laroche J."/>
        </authorList>
    </citation>
    <scope>NUCLEOTIDE SEQUENCE [LARGE SCALE GENOMIC DNA]</scope>
    <source>
        <strain evidence="2 3">CCMP1005</strain>
    </source>
</reference>
<proteinExistence type="predicted"/>
<dbReference type="Proteomes" id="UP000266841">
    <property type="component" value="Unassembled WGS sequence"/>
</dbReference>
<name>K0SQ02_THAOC</name>
<dbReference type="InterPro" id="IPR001251">
    <property type="entry name" value="CRAL-TRIO_dom"/>
</dbReference>
<evidence type="ECO:0000313" key="2">
    <source>
        <dbReference type="EMBL" id="EJK67415.1"/>
    </source>
</evidence>
<accession>K0SQ02</accession>
<dbReference type="InterPro" id="IPR036865">
    <property type="entry name" value="CRAL-TRIO_dom_sf"/>
</dbReference>
<dbReference type="Gene3D" id="3.40.525.10">
    <property type="entry name" value="CRAL-TRIO lipid binding domain"/>
    <property type="match status" value="1"/>
</dbReference>
<feature type="domain" description="CRAL-TRIO" evidence="1">
    <location>
        <begin position="9"/>
        <end position="78"/>
    </location>
</feature>
<dbReference type="EMBL" id="AGNL01013164">
    <property type="protein sequence ID" value="EJK67415.1"/>
    <property type="molecule type" value="Genomic_DNA"/>
</dbReference>
<gene>
    <name evidence="2" type="ORF">THAOC_11558</name>
</gene>